<dbReference type="WBParaSite" id="TTAC_0000804501-mRNA-1">
    <property type="protein sequence ID" value="TTAC_0000804501-mRNA-1"/>
    <property type="gene ID" value="TTAC_0000804501"/>
</dbReference>
<dbReference type="OrthoDB" id="10435800at2759"/>
<evidence type="ECO:0000313" key="1">
    <source>
        <dbReference type="EMBL" id="VDM32516.1"/>
    </source>
</evidence>
<organism evidence="3">
    <name type="scientific">Hydatigena taeniaeformis</name>
    <name type="common">Feline tapeworm</name>
    <name type="synonym">Taenia taeniaeformis</name>
    <dbReference type="NCBI Taxonomy" id="6205"/>
    <lineage>
        <taxon>Eukaryota</taxon>
        <taxon>Metazoa</taxon>
        <taxon>Spiralia</taxon>
        <taxon>Lophotrochozoa</taxon>
        <taxon>Platyhelminthes</taxon>
        <taxon>Cestoda</taxon>
        <taxon>Eucestoda</taxon>
        <taxon>Cyclophyllidea</taxon>
        <taxon>Taeniidae</taxon>
        <taxon>Hydatigera</taxon>
    </lineage>
</organism>
<gene>
    <name evidence="1" type="ORF">TTAC_LOCUS8030</name>
</gene>
<dbReference type="AlphaFoldDB" id="A0A0R3X3U9"/>
<name>A0A0R3X3U9_HYDTA</name>
<proteinExistence type="predicted"/>
<reference evidence="3" key="1">
    <citation type="submission" date="2017-02" db="UniProtKB">
        <authorList>
            <consortium name="WormBaseParasite"/>
        </authorList>
    </citation>
    <scope>IDENTIFICATION</scope>
</reference>
<accession>A0A0R3X3U9</accession>
<keyword evidence="2" id="KW-1185">Reference proteome</keyword>
<sequence length="182" mass="19602">MLGTVVVCSSSASFTFIGLPRNYKVEAEIDAVGIEQGRQLLGHDMQIEDDRFFAGRLSSMTSFQASEYNAIGEEQERCGTKAMEIQRHLKPIVSGSYGGDEVIAGELTGFSEPSSPRTMKPGMPPTPLNSVVITDADIANLIPVDASPQTIRRLLESAVAEATNVIEAEPKKPSSKTELTNN</sequence>
<evidence type="ECO:0000313" key="2">
    <source>
        <dbReference type="Proteomes" id="UP000274429"/>
    </source>
</evidence>
<protein>
    <submittedName>
        <fullName evidence="3">Ysc84 domain-containing protein</fullName>
    </submittedName>
</protein>
<evidence type="ECO:0000313" key="3">
    <source>
        <dbReference type="WBParaSite" id="TTAC_0000804501-mRNA-1"/>
    </source>
</evidence>
<dbReference type="Proteomes" id="UP000274429">
    <property type="component" value="Unassembled WGS sequence"/>
</dbReference>
<reference evidence="1 2" key="2">
    <citation type="submission" date="2018-11" db="EMBL/GenBank/DDBJ databases">
        <authorList>
            <consortium name="Pathogen Informatics"/>
        </authorList>
    </citation>
    <scope>NUCLEOTIDE SEQUENCE [LARGE SCALE GENOMIC DNA]</scope>
</reference>
<dbReference type="EMBL" id="UYWX01020434">
    <property type="protein sequence ID" value="VDM32516.1"/>
    <property type="molecule type" value="Genomic_DNA"/>
</dbReference>